<dbReference type="GO" id="GO:0003690">
    <property type="term" value="F:double-stranded DNA binding"/>
    <property type="evidence" value="ECO:0007669"/>
    <property type="project" value="TreeGrafter"/>
</dbReference>
<dbReference type="GO" id="GO:0015074">
    <property type="term" value="P:DNA integration"/>
    <property type="evidence" value="ECO:0007669"/>
    <property type="project" value="TreeGrafter"/>
</dbReference>
<dbReference type="GO" id="GO:0006303">
    <property type="term" value="P:double-strand break repair via nonhomologous end joining"/>
    <property type="evidence" value="ECO:0007669"/>
    <property type="project" value="TreeGrafter"/>
</dbReference>
<organism evidence="1">
    <name type="scientific">Lepeophtheirus salmonis</name>
    <name type="common">Salmon louse</name>
    <name type="synonym">Caligus salmonis</name>
    <dbReference type="NCBI Taxonomy" id="72036"/>
    <lineage>
        <taxon>Eukaryota</taxon>
        <taxon>Metazoa</taxon>
        <taxon>Ecdysozoa</taxon>
        <taxon>Arthropoda</taxon>
        <taxon>Crustacea</taxon>
        <taxon>Multicrustacea</taxon>
        <taxon>Hexanauplia</taxon>
        <taxon>Copepoda</taxon>
        <taxon>Siphonostomatoida</taxon>
        <taxon>Caligidae</taxon>
        <taxon>Lepeophtheirus</taxon>
    </lineage>
</organism>
<dbReference type="GO" id="GO:0003697">
    <property type="term" value="F:single-stranded DNA binding"/>
    <property type="evidence" value="ECO:0007669"/>
    <property type="project" value="TreeGrafter"/>
</dbReference>
<accession>A0A0K2TET0</accession>
<reference evidence="1" key="1">
    <citation type="submission" date="2014-05" db="EMBL/GenBank/DDBJ databases">
        <authorList>
            <person name="Chronopoulou M."/>
        </authorList>
    </citation>
    <scope>NUCLEOTIDE SEQUENCE</scope>
    <source>
        <tissue evidence="1">Whole organism</tissue>
    </source>
</reference>
<protein>
    <submittedName>
        <fullName evidence="1">Putative LOC101460606 [Ceratitis capitata]</fullName>
    </submittedName>
</protein>
<dbReference type="EMBL" id="HACA01007173">
    <property type="protein sequence ID" value="CDW24534.1"/>
    <property type="molecule type" value="Transcribed_RNA"/>
</dbReference>
<dbReference type="OrthoDB" id="6371477at2759"/>
<dbReference type="GO" id="GO:0042800">
    <property type="term" value="F:histone H3K4 methyltransferase activity"/>
    <property type="evidence" value="ECO:0007669"/>
    <property type="project" value="TreeGrafter"/>
</dbReference>
<dbReference type="GO" id="GO:0044774">
    <property type="term" value="P:mitotic DNA integrity checkpoint signaling"/>
    <property type="evidence" value="ECO:0007669"/>
    <property type="project" value="TreeGrafter"/>
</dbReference>
<dbReference type="InterPro" id="IPR036397">
    <property type="entry name" value="RNaseH_sf"/>
</dbReference>
<dbReference type="GO" id="GO:0035861">
    <property type="term" value="C:site of double-strand break"/>
    <property type="evidence" value="ECO:0007669"/>
    <property type="project" value="TreeGrafter"/>
</dbReference>
<dbReference type="GO" id="GO:0000014">
    <property type="term" value="F:single-stranded DNA endodeoxyribonuclease activity"/>
    <property type="evidence" value="ECO:0007669"/>
    <property type="project" value="TreeGrafter"/>
</dbReference>
<dbReference type="GO" id="GO:0000729">
    <property type="term" value="P:DNA double-strand break processing"/>
    <property type="evidence" value="ECO:0007669"/>
    <property type="project" value="TreeGrafter"/>
</dbReference>
<dbReference type="Gene3D" id="3.30.420.10">
    <property type="entry name" value="Ribonuclease H-like superfamily/Ribonuclease H"/>
    <property type="match status" value="1"/>
</dbReference>
<dbReference type="InterPro" id="IPR052709">
    <property type="entry name" value="Transposase-MT_Hybrid"/>
</dbReference>
<dbReference type="GO" id="GO:0031297">
    <property type="term" value="P:replication fork processing"/>
    <property type="evidence" value="ECO:0007669"/>
    <property type="project" value="TreeGrafter"/>
</dbReference>
<dbReference type="AlphaFoldDB" id="A0A0K2TET0"/>
<dbReference type="PANTHER" id="PTHR46060">
    <property type="entry name" value="MARINER MOS1 TRANSPOSASE-LIKE PROTEIN"/>
    <property type="match status" value="1"/>
</dbReference>
<sequence length="72" mass="8646">MTRKKLRELRWEVLMYPTYSPNLTPTFYHLFMSMDNAIGRNDLACGNWLSKFFANTNKGFYEKGIMKLDSRW</sequence>
<dbReference type="GO" id="GO:0046975">
    <property type="term" value="F:histone H3K36 methyltransferase activity"/>
    <property type="evidence" value="ECO:0007669"/>
    <property type="project" value="TreeGrafter"/>
</dbReference>
<dbReference type="GO" id="GO:0044547">
    <property type="term" value="F:DNA topoisomerase binding"/>
    <property type="evidence" value="ECO:0007669"/>
    <property type="project" value="TreeGrafter"/>
</dbReference>
<proteinExistence type="predicted"/>
<evidence type="ECO:0000313" key="1">
    <source>
        <dbReference type="EMBL" id="CDW24534.1"/>
    </source>
</evidence>
<dbReference type="GO" id="GO:0000793">
    <property type="term" value="C:condensed chromosome"/>
    <property type="evidence" value="ECO:0007669"/>
    <property type="project" value="TreeGrafter"/>
</dbReference>
<dbReference type="GO" id="GO:0005634">
    <property type="term" value="C:nucleus"/>
    <property type="evidence" value="ECO:0007669"/>
    <property type="project" value="TreeGrafter"/>
</dbReference>
<dbReference type="PANTHER" id="PTHR46060:SF2">
    <property type="entry name" value="HISTONE-LYSINE N-METHYLTRANSFERASE SETMAR"/>
    <property type="match status" value="1"/>
</dbReference>
<name>A0A0K2TET0_LEPSM</name>